<proteinExistence type="inferred from homology"/>
<dbReference type="GO" id="GO:0016787">
    <property type="term" value="F:hydrolase activity"/>
    <property type="evidence" value="ECO:0007669"/>
    <property type="project" value="UniProtKB-KW"/>
</dbReference>
<comment type="similarity">
    <text evidence="1">Belongs to the 'GDXG' lipolytic enzyme family.</text>
</comment>
<dbReference type="InterPro" id="IPR029058">
    <property type="entry name" value="AB_hydrolase_fold"/>
</dbReference>
<dbReference type="AlphaFoldDB" id="A0AA88A1Q0"/>
<keyword evidence="5" id="KW-1185">Reference proteome</keyword>
<organism evidence="4 5">
    <name type="scientific">Ficus carica</name>
    <name type="common">Common fig</name>
    <dbReference type="NCBI Taxonomy" id="3494"/>
    <lineage>
        <taxon>Eukaryota</taxon>
        <taxon>Viridiplantae</taxon>
        <taxon>Streptophyta</taxon>
        <taxon>Embryophyta</taxon>
        <taxon>Tracheophyta</taxon>
        <taxon>Spermatophyta</taxon>
        <taxon>Magnoliopsida</taxon>
        <taxon>eudicotyledons</taxon>
        <taxon>Gunneridae</taxon>
        <taxon>Pentapetalae</taxon>
        <taxon>rosids</taxon>
        <taxon>fabids</taxon>
        <taxon>Rosales</taxon>
        <taxon>Moraceae</taxon>
        <taxon>Ficeae</taxon>
        <taxon>Ficus</taxon>
    </lineage>
</organism>
<dbReference type="InterPro" id="IPR013094">
    <property type="entry name" value="AB_hydrolase_3"/>
</dbReference>
<feature type="domain" description="Alpha/beta hydrolase fold-3" evidence="3">
    <location>
        <begin position="74"/>
        <end position="192"/>
    </location>
</feature>
<dbReference type="PROSITE" id="PS01173">
    <property type="entry name" value="LIPASE_GDXG_HIS"/>
    <property type="match status" value="1"/>
</dbReference>
<evidence type="ECO:0000313" key="4">
    <source>
        <dbReference type="EMBL" id="GMN37573.1"/>
    </source>
</evidence>
<dbReference type="Proteomes" id="UP001187192">
    <property type="component" value="Unassembled WGS sequence"/>
</dbReference>
<gene>
    <name evidence="4" type="ORF">TIFTF001_006925</name>
</gene>
<dbReference type="PANTHER" id="PTHR23024:SF429">
    <property type="entry name" value="ALPHA_BETA HYDROLASE FOLD PROTEIN"/>
    <property type="match status" value="1"/>
</dbReference>
<evidence type="ECO:0000259" key="3">
    <source>
        <dbReference type="Pfam" id="PF07859"/>
    </source>
</evidence>
<evidence type="ECO:0000256" key="1">
    <source>
        <dbReference type="ARBA" id="ARBA00010515"/>
    </source>
</evidence>
<accession>A0AA88A1Q0</accession>
<dbReference type="InterPro" id="IPR050466">
    <property type="entry name" value="Carboxylest/Gibb_receptor"/>
</dbReference>
<dbReference type="SUPFAM" id="SSF53474">
    <property type="entry name" value="alpha/beta-Hydrolases"/>
    <property type="match status" value="1"/>
</dbReference>
<dbReference type="Gene3D" id="3.40.50.1820">
    <property type="entry name" value="alpha/beta hydrolase"/>
    <property type="match status" value="1"/>
</dbReference>
<dbReference type="EMBL" id="BTGU01000007">
    <property type="protein sequence ID" value="GMN37573.1"/>
    <property type="molecule type" value="Genomic_DNA"/>
</dbReference>
<feature type="domain" description="Alpha/beta hydrolase fold-3" evidence="3">
    <location>
        <begin position="198"/>
        <end position="275"/>
    </location>
</feature>
<dbReference type="InterPro" id="IPR002168">
    <property type="entry name" value="Lipase_GDXG_HIS_AS"/>
</dbReference>
<dbReference type="PANTHER" id="PTHR23024">
    <property type="entry name" value="ARYLACETAMIDE DEACETYLASE"/>
    <property type="match status" value="1"/>
</dbReference>
<evidence type="ECO:0000313" key="5">
    <source>
        <dbReference type="Proteomes" id="UP001187192"/>
    </source>
</evidence>
<comment type="caution">
    <text evidence="4">The sequence shown here is derived from an EMBL/GenBank/DDBJ whole genome shotgun (WGS) entry which is preliminary data.</text>
</comment>
<name>A0AA88A1Q0_FICCA</name>
<reference evidence="4" key="1">
    <citation type="submission" date="2023-07" db="EMBL/GenBank/DDBJ databases">
        <title>draft genome sequence of fig (Ficus carica).</title>
        <authorList>
            <person name="Takahashi T."/>
            <person name="Nishimura K."/>
        </authorList>
    </citation>
    <scope>NUCLEOTIDE SEQUENCE</scope>
</reference>
<evidence type="ECO:0000256" key="2">
    <source>
        <dbReference type="ARBA" id="ARBA00022801"/>
    </source>
</evidence>
<sequence length="302" mass="33294">MEQRSDEVAIEFPFFRIYKDGRIDRFAGEEIIPPSPDSTTAVRSKDVVITPGTGLSARLFLPQIPDPTRKLPLLVYFHGGAFCIGTPFSHTYTSHVASVAAEANAVVLSVHYRRAPEHPLPAAYDDAWEAGLWALAHSDRDGPEVWLNRHVDFDKVFVGGDSAGGTLAHYVVLRAGIDGIKVLGLVLFHPFFGNDRRDRLLEIIFPSSSGSVDPRLNPGCDRNLGRLGCGRVLVFVAEKDFLKDRGVAYYEALKKSGWSGHVEIVESEGVDHVFHLFSPKCEQAQALFKKAASFLNQAQAHL</sequence>
<keyword evidence="2" id="KW-0378">Hydrolase</keyword>
<dbReference type="Pfam" id="PF07859">
    <property type="entry name" value="Abhydrolase_3"/>
    <property type="match status" value="2"/>
</dbReference>
<protein>
    <recommendedName>
        <fullName evidence="3">Alpha/beta hydrolase fold-3 domain-containing protein</fullName>
    </recommendedName>
</protein>